<dbReference type="GO" id="GO:0004129">
    <property type="term" value="F:cytochrome-c oxidase activity"/>
    <property type="evidence" value="ECO:0007669"/>
    <property type="project" value="InterPro"/>
</dbReference>
<dbReference type="PROSITE" id="PS50253">
    <property type="entry name" value="COX3"/>
    <property type="match status" value="1"/>
</dbReference>
<dbReference type="InterPro" id="IPR035973">
    <property type="entry name" value="Cyt_c_oxidase_su3-like_sf"/>
</dbReference>
<evidence type="ECO:0000259" key="8">
    <source>
        <dbReference type="PROSITE" id="PS50253"/>
    </source>
</evidence>
<keyword evidence="5 7" id="KW-0472">Membrane</keyword>
<dbReference type="InterPro" id="IPR024791">
    <property type="entry name" value="Cyt_c/ubiquinol_Oxase_su3"/>
</dbReference>
<evidence type="ECO:0000256" key="5">
    <source>
        <dbReference type="ARBA" id="ARBA00023136"/>
    </source>
</evidence>
<dbReference type="EMBL" id="NAAD01000010">
    <property type="protein sequence ID" value="ORJ59847.1"/>
    <property type="molecule type" value="Genomic_DNA"/>
</dbReference>
<protein>
    <submittedName>
        <fullName evidence="9">Cytochrome C oxidase subunit III</fullName>
    </submittedName>
</protein>
<dbReference type="GO" id="GO:0005886">
    <property type="term" value="C:plasma membrane"/>
    <property type="evidence" value="ECO:0007669"/>
    <property type="project" value="UniProtKB-SubCell"/>
</dbReference>
<dbReference type="GO" id="GO:0019646">
    <property type="term" value="P:aerobic electron transport chain"/>
    <property type="evidence" value="ECO:0007669"/>
    <property type="project" value="InterPro"/>
</dbReference>
<proteinExistence type="inferred from homology"/>
<evidence type="ECO:0000256" key="6">
    <source>
        <dbReference type="RuleBase" id="RU003376"/>
    </source>
</evidence>
<feature type="transmembrane region" description="Helical" evidence="7">
    <location>
        <begin position="143"/>
        <end position="167"/>
    </location>
</feature>
<dbReference type="PANTHER" id="PTHR11403">
    <property type="entry name" value="CYTOCHROME C OXIDASE SUBUNIT III"/>
    <property type="match status" value="1"/>
</dbReference>
<dbReference type="InterPro" id="IPR000298">
    <property type="entry name" value="Cyt_c_oxidase-like_su3"/>
</dbReference>
<accession>A0A1X0Y432</accession>
<comment type="caution">
    <text evidence="9">The sequence shown here is derived from an EMBL/GenBank/DDBJ whole genome shotgun (WGS) entry which is preliminary data.</text>
</comment>
<feature type="transmembrane region" description="Helical" evidence="7">
    <location>
        <begin position="64"/>
        <end position="85"/>
    </location>
</feature>
<dbReference type="InterPro" id="IPR013833">
    <property type="entry name" value="Cyt_c_oxidase_su3_a-hlx"/>
</dbReference>
<feature type="transmembrane region" description="Helical" evidence="7">
    <location>
        <begin position="21"/>
        <end position="44"/>
    </location>
</feature>
<dbReference type="Pfam" id="PF00510">
    <property type="entry name" value="COX3"/>
    <property type="match status" value="1"/>
</dbReference>
<keyword evidence="3 6" id="KW-0812">Transmembrane</keyword>
<dbReference type="CDD" id="cd02862">
    <property type="entry name" value="NorE_like"/>
    <property type="match status" value="1"/>
</dbReference>
<feature type="domain" description="Heme-copper oxidase subunit III family profile" evidence="8">
    <location>
        <begin position="1"/>
        <end position="207"/>
    </location>
</feature>
<evidence type="ECO:0000256" key="4">
    <source>
        <dbReference type="ARBA" id="ARBA00022989"/>
    </source>
</evidence>
<dbReference type="Proteomes" id="UP000193136">
    <property type="component" value="Unassembled WGS sequence"/>
</dbReference>
<reference evidence="9 10" key="1">
    <citation type="submission" date="2017-03" db="EMBL/GenBank/DDBJ databases">
        <title>Genome sequence of Geothermobacter sp. EPR-M, Deep-Sea Iron Reducer.</title>
        <authorList>
            <person name="Tully B."/>
            <person name="Savalia P."/>
            <person name="Abuyen K."/>
            <person name="Baughan C."/>
            <person name="Romero E."/>
            <person name="Ronkowski C."/>
            <person name="Torres B."/>
            <person name="Tremblay J."/>
            <person name="Trujillo A."/>
            <person name="Tyler M."/>
            <person name="Perez-Rodriguez I."/>
            <person name="Amend J."/>
        </authorList>
    </citation>
    <scope>NUCLEOTIDE SEQUENCE [LARGE SCALE GENOMIC DNA]</scope>
    <source>
        <strain evidence="9 10">EPR-M</strain>
    </source>
</reference>
<evidence type="ECO:0000256" key="7">
    <source>
        <dbReference type="SAM" id="Phobius"/>
    </source>
</evidence>
<evidence type="ECO:0000256" key="3">
    <source>
        <dbReference type="ARBA" id="ARBA00022692"/>
    </source>
</evidence>
<evidence type="ECO:0000256" key="1">
    <source>
        <dbReference type="ARBA" id="ARBA00004141"/>
    </source>
</evidence>
<comment type="subcellular location">
    <subcellularLocation>
        <location evidence="6">Cell membrane</location>
        <topology evidence="6">Multi-pass membrane protein</topology>
    </subcellularLocation>
    <subcellularLocation>
        <location evidence="1">Membrane</location>
        <topology evidence="1">Multi-pass membrane protein</topology>
    </subcellularLocation>
</comment>
<dbReference type="PANTHER" id="PTHR11403:SF6">
    <property type="entry name" value="NITRIC OXIDE REDUCTASE SUBUNIT E"/>
    <property type="match status" value="1"/>
</dbReference>
<dbReference type="OrthoDB" id="9810850at2"/>
<organism evidence="9 10">
    <name type="scientific">Geothermobacter hydrogeniphilus</name>
    <dbReference type="NCBI Taxonomy" id="1969733"/>
    <lineage>
        <taxon>Bacteria</taxon>
        <taxon>Pseudomonadati</taxon>
        <taxon>Thermodesulfobacteriota</taxon>
        <taxon>Desulfuromonadia</taxon>
        <taxon>Desulfuromonadales</taxon>
        <taxon>Geothermobacteraceae</taxon>
        <taxon>Geothermobacter</taxon>
    </lineage>
</organism>
<keyword evidence="10" id="KW-1185">Reference proteome</keyword>
<name>A0A1X0Y432_9BACT</name>
<comment type="similarity">
    <text evidence="2 6">Belongs to the cytochrome c oxidase subunit 3 family.</text>
</comment>
<dbReference type="STRING" id="1969733.B5V00_09235"/>
<dbReference type="Gene3D" id="1.20.120.80">
    <property type="entry name" value="Cytochrome c oxidase, subunit III, four-helix bundle"/>
    <property type="match status" value="1"/>
</dbReference>
<gene>
    <name evidence="9" type="ORF">B5V00_09235</name>
</gene>
<evidence type="ECO:0000313" key="10">
    <source>
        <dbReference type="Proteomes" id="UP000193136"/>
    </source>
</evidence>
<dbReference type="SUPFAM" id="SSF81452">
    <property type="entry name" value="Cytochrome c oxidase subunit III-like"/>
    <property type="match status" value="1"/>
</dbReference>
<feature type="transmembrane region" description="Helical" evidence="7">
    <location>
        <begin position="187"/>
        <end position="206"/>
    </location>
</feature>
<feature type="transmembrane region" description="Helical" evidence="7">
    <location>
        <begin position="92"/>
        <end position="109"/>
    </location>
</feature>
<dbReference type="AlphaFoldDB" id="A0A1X0Y432"/>
<evidence type="ECO:0000256" key="2">
    <source>
        <dbReference type="ARBA" id="ARBA00010581"/>
    </source>
</evidence>
<evidence type="ECO:0000313" key="9">
    <source>
        <dbReference type="EMBL" id="ORJ59847.1"/>
    </source>
</evidence>
<sequence length="207" mass="23494">MNDSTPENHAAHPKDYLGAKLGMWLFLFTEVLLFGGLFILYAVYLQRYPEGFKLGGDQLNVWFGGGNTLVLLTSSLSVAMAITALQRGRVKQAANLVGVTVIMALWFLVNKFFEWSAKIQHGIYPSSEHLKEMPGGEQVFFNIYYLSTGLHGIHVLVGMFVMIWVLILIKKGKVNPDDYVTLENAGLYWHLVDLIWIFIFPLYYLIL</sequence>
<dbReference type="RefSeq" id="WP_085010497.1">
    <property type="nucleotide sequence ID" value="NZ_NAAD01000010.1"/>
</dbReference>
<keyword evidence="4 7" id="KW-1133">Transmembrane helix</keyword>